<comment type="caution">
    <text evidence="1">The sequence shown here is derived from an EMBL/GenBank/DDBJ whole genome shotgun (WGS) entry which is preliminary data.</text>
</comment>
<dbReference type="EMBL" id="JARKHS020027829">
    <property type="protein sequence ID" value="KAK8765003.1"/>
    <property type="molecule type" value="Genomic_DNA"/>
</dbReference>
<name>A0AAQ4DRB3_AMBAM</name>
<reference evidence="1 2" key="1">
    <citation type="journal article" date="2023" name="Arcadia Sci">
        <title>De novo assembly of a long-read Amblyomma americanum tick genome.</title>
        <authorList>
            <person name="Chou S."/>
            <person name="Poskanzer K.E."/>
            <person name="Rollins M."/>
            <person name="Thuy-Boun P.S."/>
        </authorList>
    </citation>
    <scope>NUCLEOTIDE SEQUENCE [LARGE SCALE GENOMIC DNA]</scope>
    <source>
        <strain evidence="1">F_SG_1</strain>
        <tissue evidence="1">Salivary glands</tissue>
    </source>
</reference>
<sequence length="113" mass="13012">MCRIDYLRSDRLLILVCKRCYKERKPAGSRLILAFILYRCVVPIAGKGSNDPVHVLKCVRNNGLNQRHARRYMYFQDPKSTDPNLEIVVAPFNTLHKLHESEQSEVSKIAATL</sequence>
<keyword evidence="2" id="KW-1185">Reference proteome</keyword>
<dbReference type="Proteomes" id="UP001321473">
    <property type="component" value="Unassembled WGS sequence"/>
</dbReference>
<gene>
    <name evidence="1" type="ORF">V5799_032388</name>
</gene>
<proteinExistence type="predicted"/>
<dbReference type="AlphaFoldDB" id="A0AAQ4DRB3"/>
<accession>A0AAQ4DRB3</accession>
<organism evidence="1 2">
    <name type="scientific">Amblyomma americanum</name>
    <name type="common">Lone star tick</name>
    <dbReference type="NCBI Taxonomy" id="6943"/>
    <lineage>
        <taxon>Eukaryota</taxon>
        <taxon>Metazoa</taxon>
        <taxon>Ecdysozoa</taxon>
        <taxon>Arthropoda</taxon>
        <taxon>Chelicerata</taxon>
        <taxon>Arachnida</taxon>
        <taxon>Acari</taxon>
        <taxon>Parasitiformes</taxon>
        <taxon>Ixodida</taxon>
        <taxon>Ixodoidea</taxon>
        <taxon>Ixodidae</taxon>
        <taxon>Amblyomminae</taxon>
        <taxon>Amblyomma</taxon>
    </lineage>
</organism>
<evidence type="ECO:0000313" key="2">
    <source>
        <dbReference type="Proteomes" id="UP001321473"/>
    </source>
</evidence>
<protein>
    <submittedName>
        <fullName evidence="1">Uncharacterized protein</fullName>
    </submittedName>
</protein>
<evidence type="ECO:0000313" key="1">
    <source>
        <dbReference type="EMBL" id="KAK8765003.1"/>
    </source>
</evidence>